<dbReference type="Gene3D" id="3.40.50.300">
    <property type="entry name" value="P-loop containing nucleotide triphosphate hydrolases"/>
    <property type="match status" value="1"/>
</dbReference>
<evidence type="ECO:0000256" key="6">
    <source>
        <dbReference type="ARBA" id="ARBA00024731"/>
    </source>
</evidence>
<evidence type="ECO:0000256" key="5">
    <source>
        <dbReference type="ARBA" id="ARBA00023134"/>
    </source>
</evidence>
<dbReference type="InterPro" id="IPR005517">
    <property type="entry name" value="Transl_elong_EFG/EF2_IV"/>
</dbReference>
<dbReference type="Pfam" id="PF00009">
    <property type="entry name" value="GTP_EFTU"/>
    <property type="match status" value="1"/>
</dbReference>
<keyword evidence="4" id="KW-0496">Mitochondrion</keyword>
<dbReference type="InterPro" id="IPR035647">
    <property type="entry name" value="EFG_III/V"/>
</dbReference>
<dbReference type="STRING" id="133381.A0A2T9ZBG1"/>
<dbReference type="Gene3D" id="2.40.30.10">
    <property type="entry name" value="Translation factors"/>
    <property type="match status" value="1"/>
</dbReference>
<dbReference type="InterPro" id="IPR014721">
    <property type="entry name" value="Ribsml_uS5_D2-typ_fold_subgr"/>
</dbReference>
<dbReference type="PRINTS" id="PR00315">
    <property type="entry name" value="ELONGATNFCT"/>
</dbReference>
<dbReference type="FunFam" id="3.40.50.300:FF:000514">
    <property type="entry name" value="Ribosome-releasing factor 2, mitochondrial"/>
    <property type="match status" value="1"/>
</dbReference>
<dbReference type="InterPro" id="IPR009000">
    <property type="entry name" value="Transl_B-barrel_sf"/>
</dbReference>
<dbReference type="SMART" id="SM00889">
    <property type="entry name" value="EFG_IV"/>
    <property type="match status" value="1"/>
</dbReference>
<evidence type="ECO:0000259" key="8">
    <source>
        <dbReference type="PROSITE" id="PS51722"/>
    </source>
</evidence>
<reference evidence="9 10" key="1">
    <citation type="journal article" date="2018" name="MBio">
        <title>Comparative Genomics Reveals the Core Gene Toolbox for the Fungus-Insect Symbiosis.</title>
        <authorList>
            <person name="Wang Y."/>
            <person name="Stata M."/>
            <person name="Wang W."/>
            <person name="Stajich J.E."/>
            <person name="White M.M."/>
            <person name="Moncalvo J.M."/>
        </authorList>
    </citation>
    <scope>NUCLEOTIDE SEQUENCE [LARGE SCALE GENOMIC DNA]</scope>
    <source>
        <strain evidence="9 10">SC-DP-2</strain>
    </source>
</reference>
<dbReference type="PROSITE" id="PS00301">
    <property type="entry name" value="G_TR_1"/>
    <property type="match status" value="1"/>
</dbReference>
<dbReference type="Gene3D" id="3.30.70.870">
    <property type="entry name" value="Elongation Factor G (Translational Gtpase), domain 3"/>
    <property type="match status" value="1"/>
</dbReference>
<dbReference type="NCBIfam" id="TIGR00231">
    <property type="entry name" value="small_GTP"/>
    <property type="match status" value="1"/>
</dbReference>
<proteinExistence type="predicted"/>
<dbReference type="GO" id="GO:0032790">
    <property type="term" value="P:ribosome disassembly"/>
    <property type="evidence" value="ECO:0007669"/>
    <property type="project" value="TreeGrafter"/>
</dbReference>
<dbReference type="InterPro" id="IPR000795">
    <property type="entry name" value="T_Tr_GTP-bd_dom"/>
</dbReference>
<accession>A0A2T9ZBG1</accession>
<sequence>MLAKVLSQHSVYTRITKINPILRAKLPFVKYCNNINNNKRNYGTQKGSEFDSISLIRNIGMVAHVDAGKTTTTERMLFYSGFIKRVGEVDLGNTVMDYLPAERERGITINSAAITFGWRNHQFNLIDTPGHIDFTIEVERSIRVLDGCVTILDAVSGVQAQTINVWKQAKKYNIPKLIFINKLDREGASIKRNLVEIKSKLNATPLELQIPVFSFDLKGKEKEIAGFVKQNCGVDLNINSNISKVLPLFLIDVVSMEIICFDIQKGIFNNSFRFSLNSTSKDDPTSEILWKMAIKARSELVESLGSMDDAFLETLLSEEINGDPELVPHPEIKAAIRRQTISCNASPVLFGASYRNFGIQPVLDSIIEYLPSPLDTSLPIGSVNPSSAFVKKKNLLKTQSRKNENEPKNESPLVPDGFTSKIPLDPNAPVVAFAFKVVIDPQRGTMIYVKVYSGTLNAKSTLINSTNNGAREKVNKLLQMYADYPEEVNSFKCGDIGVIIGCKNTRTGDTLLGTDHKSLLNINIKPNKNPQSSKNSPDIFQTKDFLGDNAGAEFSVDSKKHEAVGMYLHGINIPPPVFFCSIEPESPSDEKYLKECLASMMLEDPSLIASISPESGQLLLSGMGELHLEIVTNRLINELKAKAFVGKMRVSYRETIGLPTTVNHAFEKTIQGKNYKFHIGLTVEPIQFSEDGDFDKSDFNEDEVYELDNKNYLAFDNSLDFEESSAQIKTQAKSRQKSTTSDQTGTNIDEIKRIIHGAISTSIYQGPILGFSLTGVKIKVNSFAHFGDDLSSPAAIKMASKSAIKEAFKTAEPLLLEPVMKVTVNVQPEHVGYVMSELERGRRATILSLGEGESDFGNSNHDTNSDTNQTNNLVGTFKNNTFGQLNKDIISRVPLSSMIGFSSVLRKLTAGSGSFTMAVDGFNAVDEKSKGKIIKEFRGY</sequence>
<dbReference type="Pfam" id="PF14492">
    <property type="entry name" value="EFG_III"/>
    <property type="match status" value="1"/>
</dbReference>
<comment type="function">
    <text evidence="6">Catalyzes the GTP-dependent ribosomal translocation step during translation elongation. During this step, the ribosome changes from the pre-translocational (PRE) to the post-translocational (POST) state as the newly formed A-site-bound peptidyl-tRNA and P-site-bound deacylated tRNA move to the P and E sites, respectively. Catalyzes the coordinated movement of the two tRNA molecules, the mRNA and conformational changes in the ribosome.</text>
</comment>
<dbReference type="Pfam" id="PF00679">
    <property type="entry name" value="EFG_C"/>
    <property type="match status" value="1"/>
</dbReference>
<protein>
    <recommendedName>
        <fullName evidence="1">Elongation factor 2</fullName>
    </recommendedName>
</protein>
<dbReference type="PROSITE" id="PS51722">
    <property type="entry name" value="G_TR_2"/>
    <property type="match status" value="1"/>
</dbReference>
<dbReference type="SUPFAM" id="SSF52540">
    <property type="entry name" value="P-loop containing nucleoside triphosphate hydrolases"/>
    <property type="match status" value="1"/>
</dbReference>
<dbReference type="InterPro" id="IPR031157">
    <property type="entry name" value="G_TR_CS"/>
</dbReference>
<dbReference type="CDD" id="cd16262">
    <property type="entry name" value="EFG_III"/>
    <property type="match status" value="1"/>
</dbReference>
<dbReference type="Pfam" id="PF03764">
    <property type="entry name" value="EFG_IV"/>
    <property type="match status" value="1"/>
</dbReference>
<evidence type="ECO:0000256" key="7">
    <source>
        <dbReference type="SAM" id="MobiDB-lite"/>
    </source>
</evidence>
<dbReference type="InterPro" id="IPR020568">
    <property type="entry name" value="Ribosomal_Su5_D2-typ_SF"/>
</dbReference>
<keyword evidence="2" id="KW-0547">Nucleotide-binding</keyword>
<evidence type="ECO:0000256" key="3">
    <source>
        <dbReference type="ARBA" id="ARBA00022917"/>
    </source>
</evidence>
<dbReference type="Pfam" id="PF22042">
    <property type="entry name" value="EF-G_D2"/>
    <property type="match status" value="1"/>
</dbReference>
<dbReference type="SMART" id="SM00838">
    <property type="entry name" value="EFG_C"/>
    <property type="match status" value="1"/>
</dbReference>
<dbReference type="InterPro" id="IPR005225">
    <property type="entry name" value="Small_GTP-bd"/>
</dbReference>
<dbReference type="SUPFAM" id="SSF54980">
    <property type="entry name" value="EF-G C-terminal domain-like"/>
    <property type="match status" value="2"/>
</dbReference>
<keyword evidence="10" id="KW-1185">Reference proteome</keyword>
<dbReference type="Gene3D" id="3.30.230.10">
    <property type="match status" value="1"/>
</dbReference>
<dbReference type="PANTHER" id="PTHR43261:SF1">
    <property type="entry name" value="RIBOSOME-RELEASING FACTOR 2, MITOCHONDRIAL"/>
    <property type="match status" value="1"/>
</dbReference>
<evidence type="ECO:0000313" key="9">
    <source>
        <dbReference type="EMBL" id="PVV01914.1"/>
    </source>
</evidence>
<feature type="region of interest" description="Disordered" evidence="7">
    <location>
        <begin position="396"/>
        <end position="415"/>
    </location>
</feature>
<organism evidence="9 10">
    <name type="scientific">Smittium megazygosporum</name>
    <dbReference type="NCBI Taxonomy" id="133381"/>
    <lineage>
        <taxon>Eukaryota</taxon>
        <taxon>Fungi</taxon>
        <taxon>Fungi incertae sedis</taxon>
        <taxon>Zoopagomycota</taxon>
        <taxon>Kickxellomycotina</taxon>
        <taxon>Harpellomycetes</taxon>
        <taxon>Harpellales</taxon>
        <taxon>Legeriomycetaceae</taxon>
        <taxon>Smittium</taxon>
    </lineage>
</organism>
<comment type="caution">
    <text evidence="9">The sequence shown here is derived from an EMBL/GenBank/DDBJ whole genome shotgun (WGS) entry which is preliminary data.</text>
</comment>
<dbReference type="EMBL" id="MBFS01000707">
    <property type="protein sequence ID" value="PVV01914.1"/>
    <property type="molecule type" value="Genomic_DNA"/>
</dbReference>
<dbReference type="Gene3D" id="3.30.70.240">
    <property type="match status" value="1"/>
</dbReference>
<dbReference type="SUPFAM" id="SSF50447">
    <property type="entry name" value="Translation proteins"/>
    <property type="match status" value="1"/>
</dbReference>
<dbReference type="InterPro" id="IPR000640">
    <property type="entry name" value="EFG_V-like"/>
</dbReference>
<dbReference type="GO" id="GO:0005525">
    <property type="term" value="F:GTP binding"/>
    <property type="evidence" value="ECO:0007669"/>
    <property type="project" value="UniProtKB-KW"/>
</dbReference>
<dbReference type="Proteomes" id="UP000245609">
    <property type="component" value="Unassembled WGS sequence"/>
</dbReference>
<feature type="domain" description="Tr-type G" evidence="8">
    <location>
        <begin position="54"/>
        <end position="374"/>
    </location>
</feature>
<dbReference type="InterPro" id="IPR041095">
    <property type="entry name" value="EFG_II"/>
</dbReference>
<dbReference type="InterPro" id="IPR009022">
    <property type="entry name" value="EFG_III"/>
</dbReference>
<dbReference type="GO" id="GO:0003924">
    <property type="term" value="F:GTPase activity"/>
    <property type="evidence" value="ECO:0007669"/>
    <property type="project" value="InterPro"/>
</dbReference>
<gene>
    <name evidence="9" type="ORF">BB560_003649</name>
</gene>
<dbReference type="SUPFAM" id="SSF54211">
    <property type="entry name" value="Ribosomal protein S5 domain 2-like"/>
    <property type="match status" value="1"/>
</dbReference>
<dbReference type="GO" id="GO:0005759">
    <property type="term" value="C:mitochondrial matrix"/>
    <property type="evidence" value="ECO:0007669"/>
    <property type="project" value="UniProtKB-ARBA"/>
</dbReference>
<dbReference type="GO" id="GO:0032543">
    <property type="term" value="P:mitochondrial translation"/>
    <property type="evidence" value="ECO:0007669"/>
    <property type="project" value="TreeGrafter"/>
</dbReference>
<dbReference type="CDD" id="cd03713">
    <property type="entry name" value="EFG_mtEFG_C"/>
    <property type="match status" value="1"/>
</dbReference>
<dbReference type="InterPro" id="IPR035649">
    <property type="entry name" value="EFG_V"/>
</dbReference>
<evidence type="ECO:0000256" key="1">
    <source>
        <dbReference type="ARBA" id="ARBA00017891"/>
    </source>
</evidence>
<feature type="region of interest" description="Disordered" evidence="7">
    <location>
        <begin position="726"/>
        <end position="745"/>
    </location>
</feature>
<dbReference type="PANTHER" id="PTHR43261">
    <property type="entry name" value="TRANSLATION ELONGATION FACTOR G-RELATED"/>
    <property type="match status" value="1"/>
</dbReference>
<keyword evidence="5" id="KW-0342">GTP-binding</keyword>
<dbReference type="OrthoDB" id="198619at2759"/>
<dbReference type="AlphaFoldDB" id="A0A2T9ZBG1"/>
<evidence type="ECO:0000256" key="2">
    <source>
        <dbReference type="ARBA" id="ARBA00022741"/>
    </source>
</evidence>
<dbReference type="InterPro" id="IPR027417">
    <property type="entry name" value="P-loop_NTPase"/>
</dbReference>
<keyword evidence="3" id="KW-0648">Protein biosynthesis</keyword>
<dbReference type="InterPro" id="IPR053905">
    <property type="entry name" value="EF-G-like_DII"/>
</dbReference>
<evidence type="ECO:0000313" key="10">
    <source>
        <dbReference type="Proteomes" id="UP000245609"/>
    </source>
</evidence>
<name>A0A2T9ZBG1_9FUNG</name>
<evidence type="ECO:0000256" key="4">
    <source>
        <dbReference type="ARBA" id="ARBA00023128"/>
    </source>
</evidence>